<comment type="caution">
    <text evidence="1">The sequence shown here is derived from an EMBL/GenBank/DDBJ whole genome shotgun (WGS) entry which is preliminary data.</text>
</comment>
<evidence type="ECO:0000313" key="2">
    <source>
        <dbReference type="Proteomes" id="UP000887097"/>
    </source>
</evidence>
<dbReference type="EMBL" id="BPTT01000001">
    <property type="protein sequence ID" value="GJG33908.1"/>
    <property type="molecule type" value="Genomic_DNA"/>
</dbReference>
<reference evidence="1" key="1">
    <citation type="submission" date="2021-08" db="EMBL/GenBank/DDBJ databases">
        <title>Prevotella lacticifex sp. nov., isolated from rumen of cow.</title>
        <authorList>
            <person name="Shinkai T."/>
            <person name="Ikeyama N."/>
            <person name="Kumagai M."/>
            <person name="Ohmori H."/>
            <person name="Sakamoto M."/>
            <person name="Ohkuma M."/>
            <person name="Mitsumori M."/>
        </authorList>
    </citation>
    <scope>NUCLEOTIDE SEQUENCE</scope>
    <source>
        <strain evidence="1">JCM 8259</strain>
    </source>
</reference>
<evidence type="ECO:0008006" key="3">
    <source>
        <dbReference type="Google" id="ProtNLM"/>
    </source>
</evidence>
<dbReference type="Proteomes" id="UP000887097">
    <property type="component" value="Unassembled WGS sequence"/>
</dbReference>
<gene>
    <name evidence="1" type="ORF">PRMUPPPA20_20170</name>
</gene>
<name>A0AA37I4K9_XYLRU</name>
<evidence type="ECO:0000313" key="1">
    <source>
        <dbReference type="EMBL" id="GJG33908.1"/>
    </source>
</evidence>
<sequence>MTLLLGIFIILTGCTKDGDTIYQINPDEEKPSTAPLVTVIYGPNSLGDRSYCDKIYRGIEASATKHGIRTLQLMPESTEQGLAYLEMMFQQMENAQDSVRRLFITPSPVYDEFIRKNNRRLENNPNADLLYMETTTPLEGKGSTLYIDYYGAMYMAGCFSKYAFTIDLSLLILANPYTQSVVEAGEGFVDGFNDSETKWEWKKPIKIKYLSDEPGGGFQLADTTALRIYQEVANNEEDANICVVPVCGGAMNAFYRILPPLSKYICIDDYISLNGPFNYGNVIKHIDRVLDDYIEKWLNATMPKHQTFGLADGGTEFNFGEDFGFKDSVVDSVRQVAIRKEGERYGK</sequence>
<accession>A0AA37I4K9</accession>
<dbReference type="RefSeq" id="WP_143040046.1">
    <property type="nucleotide sequence ID" value="NZ_FNXC01000002.1"/>
</dbReference>
<protein>
    <recommendedName>
        <fullName evidence="3">Basic membrane protein A</fullName>
    </recommendedName>
</protein>
<organism evidence="1 2">
    <name type="scientific">Xylanibacter ruminicola</name>
    <name type="common">Prevotella ruminicola</name>
    <dbReference type="NCBI Taxonomy" id="839"/>
    <lineage>
        <taxon>Bacteria</taxon>
        <taxon>Pseudomonadati</taxon>
        <taxon>Bacteroidota</taxon>
        <taxon>Bacteroidia</taxon>
        <taxon>Bacteroidales</taxon>
        <taxon>Prevotellaceae</taxon>
        <taxon>Xylanibacter</taxon>
    </lineage>
</organism>
<dbReference type="AlphaFoldDB" id="A0AA37I4K9"/>
<proteinExistence type="predicted"/>
<dbReference type="GeneID" id="31501036"/>